<dbReference type="Pfam" id="PF00733">
    <property type="entry name" value="Asn_synthase"/>
    <property type="match status" value="1"/>
</dbReference>
<accession>A0ABT7QPB4</accession>
<evidence type="ECO:0000256" key="3">
    <source>
        <dbReference type="ARBA" id="ARBA00012737"/>
    </source>
</evidence>
<dbReference type="EMBL" id="JAQIBC010000001">
    <property type="protein sequence ID" value="MDM5262627.1"/>
    <property type="molecule type" value="Genomic_DNA"/>
</dbReference>
<dbReference type="Gene3D" id="3.40.50.620">
    <property type="entry name" value="HUPs"/>
    <property type="match status" value="1"/>
</dbReference>
<dbReference type="InterPro" id="IPR029055">
    <property type="entry name" value="Ntn_hydrolases_N"/>
</dbReference>
<keyword evidence="6" id="KW-0315">Glutamine amidotransferase</keyword>
<gene>
    <name evidence="9" type="primary">asnB</name>
    <name evidence="9" type="ORF">PF327_00220</name>
</gene>
<dbReference type="Proteomes" id="UP001169066">
    <property type="component" value="Unassembled WGS sequence"/>
</dbReference>
<feature type="domain" description="Glutamine amidotransferase type-2" evidence="8">
    <location>
        <begin position="2"/>
        <end position="214"/>
    </location>
</feature>
<dbReference type="NCBIfam" id="TIGR01536">
    <property type="entry name" value="asn_synth_AEB"/>
    <property type="match status" value="1"/>
</dbReference>
<evidence type="ECO:0000259" key="8">
    <source>
        <dbReference type="PROSITE" id="PS51278"/>
    </source>
</evidence>
<dbReference type="Gene3D" id="3.60.20.10">
    <property type="entry name" value="Glutamine Phosphoribosylpyrophosphate, subunit 1, domain 1"/>
    <property type="match status" value="1"/>
</dbReference>
<dbReference type="Pfam" id="PF13537">
    <property type="entry name" value="GATase_7"/>
    <property type="match status" value="1"/>
</dbReference>
<dbReference type="InterPro" id="IPR051786">
    <property type="entry name" value="ASN_synthetase/amidase"/>
</dbReference>
<dbReference type="PANTHER" id="PTHR43284:SF1">
    <property type="entry name" value="ASPARAGINE SYNTHETASE"/>
    <property type="match status" value="1"/>
</dbReference>
<evidence type="ECO:0000256" key="5">
    <source>
        <dbReference type="ARBA" id="ARBA00022840"/>
    </source>
</evidence>
<evidence type="ECO:0000256" key="1">
    <source>
        <dbReference type="ARBA" id="ARBA00005187"/>
    </source>
</evidence>
<reference evidence="9" key="1">
    <citation type="submission" date="2023-01" db="EMBL/GenBank/DDBJ databases">
        <title>Sulfurovum sp. XTW-4 genome assembly.</title>
        <authorList>
            <person name="Wang J."/>
        </authorList>
    </citation>
    <scope>NUCLEOTIDE SEQUENCE</scope>
    <source>
        <strain evidence="9">XTW-4</strain>
    </source>
</reference>
<evidence type="ECO:0000313" key="10">
    <source>
        <dbReference type="Proteomes" id="UP001169066"/>
    </source>
</evidence>
<comment type="catalytic activity">
    <reaction evidence="7">
        <text>L-aspartate + L-glutamine + ATP + H2O = L-asparagine + L-glutamate + AMP + diphosphate + H(+)</text>
        <dbReference type="Rhea" id="RHEA:12228"/>
        <dbReference type="ChEBI" id="CHEBI:15377"/>
        <dbReference type="ChEBI" id="CHEBI:15378"/>
        <dbReference type="ChEBI" id="CHEBI:29985"/>
        <dbReference type="ChEBI" id="CHEBI:29991"/>
        <dbReference type="ChEBI" id="CHEBI:30616"/>
        <dbReference type="ChEBI" id="CHEBI:33019"/>
        <dbReference type="ChEBI" id="CHEBI:58048"/>
        <dbReference type="ChEBI" id="CHEBI:58359"/>
        <dbReference type="ChEBI" id="CHEBI:456215"/>
        <dbReference type="EC" id="6.3.5.4"/>
    </reaction>
</comment>
<dbReference type="SUPFAM" id="SSF52402">
    <property type="entry name" value="Adenine nucleotide alpha hydrolases-like"/>
    <property type="match status" value="1"/>
</dbReference>
<comment type="similarity">
    <text evidence="2">Belongs to the asparagine synthetase family.</text>
</comment>
<dbReference type="SUPFAM" id="SSF56235">
    <property type="entry name" value="N-terminal nucleophile aminohydrolases (Ntn hydrolases)"/>
    <property type="match status" value="1"/>
</dbReference>
<evidence type="ECO:0000256" key="2">
    <source>
        <dbReference type="ARBA" id="ARBA00005752"/>
    </source>
</evidence>
<comment type="caution">
    <text evidence="9">The sequence shown here is derived from an EMBL/GenBank/DDBJ whole genome shotgun (WGS) entry which is preliminary data.</text>
</comment>
<dbReference type="PROSITE" id="PS51278">
    <property type="entry name" value="GATASE_TYPE_2"/>
    <property type="match status" value="1"/>
</dbReference>
<evidence type="ECO:0000256" key="6">
    <source>
        <dbReference type="ARBA" id="ARBA00022962"/>
    </source>
</evidence>
<dbReference type="CDD" id="cd01991">
    <property type="entry name" value="Asn_synthase_B_C"/>
    <property type="match status" value="1"/>
</dbReference>
<dbReference type="InterPro" id="IPR001962">
    <property type="entry name" value="Asn_synthase"/>
</dbReference>
<sequence length="635" mass="73728">MCGIVGFVSKNRDEESIHRMLHIQNYRGPDDHGVYVQKIENDIVHLGHNRLSIQDLSSHGHQPFVSDCENYIIVFNGEVYNFKSIRIELEKLGYKFVSESDTEVILYAYKAWGMKAVEKFLGMFAFSILDKNKQTMFLVRDRAGVKPLYYYDNGGEFLFASELKSFHEHPSFQKEQNNEVLPYYFQFGYIPAPYSIFKNTYKLRPGHYLEYDLISNTYNVIAYWSADACYAKEKFDKSEKEILADLEELLTDAVDLRMVSDVPVGVFLSGGYDSSLVTALLSKDKSRKLHTFTIGFDDKKYNEAEHAKAIAKHFGTEHTEYYVSKKDMLDKVQSLPFYYDEPFGDSSAIPTMMVSELAKKDVTVALSADGGDEAFCGYSKYFFLNKFAPVFSNSFQKTMLKSMLNVFDGKQIEQINSFLPKKIQQTNIRDKYNKFKRAMNADSLEMMFRNASSYVDSQVVKSFLKLEANSSLYENFSMKKDLSFLDNMMLTDYKTFMVDDVLTKVDRATMSVSLEGREPLLDHRIIEFMAKVPVELKYKNNQGKYLARKILYKHIPQALIDKPKAGFQIPLAEWLQTDLKPLVEKYLDPFKLDKEIFNVEEVEILKKDLFNGNLSNVNAIWFILMYEMWKEKWFT</sequence>
<dbReference type="CDD" id="cd00712">
    <property type="entry name" value="AsnB"/>
    <property type="match status" value="1"/>
</dbReference>
<dbReference type="InterPro" id="IPR017932">
    <property type="entry name" value="GATase_2_dom"/>
</dbReference>
<dbReference type="InterPro" id="IPR006426">
    <property type="entry name" value="Asn_synth_AEB"/>
</dbReference>
<dbReference type="InterPro" id="IPR014729">
    <property type="entry name" value="Rossmann-like_a/b/a_fold"/>
</dbReference>
<dbReference type="RefSeq" id="WP_289400802.1">
    <property type="nucleotide sequence ID" value="NZ_JAQIBC010000001.1"/>
</dbReference>
<dbReference type="InterPro" id="IPR033738">
    <property type="entry name" value="AsnB_N"/>
</dbReference>
<keyword evidence="5" id="KW-0067">ATP-binding</keyword>
<organism evidence="9 10">
    <name type="scientific">Sulfurovum xiamenensis</name>
    <dbReference type="NCBI Taxonomy" id="3019066"/>
    <lineage>
        <taxon>Bacteria</taxon>
        <taxon>Pseudomonadati</taxon>
        <taxon>Campylobacterota</taxon>
        <taxon>Epsilonproteobacteria</taxon>
        <taxon>Campylobacterales</taxon>
        <taxon>Sulfurovaceae</taxon>
        <taxon>Sulfurovum</taxon>
    </lineage>
</organism>
<keyword evidence="10" id="KW-1185">Reference proteome</keyword>
<dbReference type="PIRSF" id="PIRSF001589">
    <property type="entry name" value="Asn_synthetase_glu-h"/>
    <property type="match status" value="1"/>
</dbReference>
<dbReference type="GO" id="GO:0004066">
    <property type="term" value="F:asparagine synthase (glutamine-hydrolyzing) activity"/>
    <property type="evidence" value="ECO:0007669"/>
    <property type="project" value="UniProtKB-EC"/>
</dbReference>
<evidence type="ECO:0000313" key="9">
    <source>
        <dbReference type="EMBL" id="MDM5262627.1"/>
    </source>
</evidence>
<comment type="pathway">
    <text evidence="1">Amino-acid biosynthesis; L-asparagine biosynthesis; L-asparagine from L-aspartate (L-Gln route): step 1/1.</text>
</comment>
<evidence type="ECO:0000256" key="4">
    <source>
        <dbReference type="ARBA" id="ARBA00022741"/>
    </source>
</evidence>
<keyword evidence="4" id="KW-0547">Nucleotide-binding</keyword>
<protein>
    <recommendedName>
        <fullName evidence="3">asparagine synthase (glutamine-hydrolyzing)</fullName>
        <ecNumber evidence="3">6.3.5.4</ecNumber>
    </recommendedName>
</protein>
<evidence type="ECO:0000256" key="7">
    <source>
        <dbReference type="ARBA" id="ARBA00048741"/>
    </source>
</evidence>
<dbReference type="PANTHER" id="PTHR43284">
    <property type="entry name" value="ASPARAGINE SYNTHETASE (GLUTAMINE-HYDROLYZING)"/>
    <property type="match status" value="1"/>
</dbReference>
<dbReference type="EC" id="6.3.5.4" evidence="3"/>
<keyword evidence="9" id="KW-0436">Ligase</keyword>
<proteinExistence type="inferred from homology"/>
<name>A0ABT7QPB4_9BACT</name>